<accession>A0A6L5WHW2</accession>
<dbReference type="SUPFAM" id="SSF49265">
    <property type="entry name" value="Fibronectin type III"/>
    <property type="match status" value="3"/>
</dbReference>
<organism evidence="2 3">
    <name type="scientific">Campylobacter portucalensis</name>
    <dbReference type="NCBI Taxonomy" id="2608384"/>
    <lineage>
        <taxon>Bacteria</taxon>
        <taxon>Pseudomonadati</taxon>
        <taxon>Campylobacterota</taxon>
        <taxon>Epsilonproteobacteria</taxon>
        <taxon>Campylobacterales</taxon>
        <taxon>Campylobacteraceae</taxon>
        <taxon>Campylobacter</taxon>
    </lineage>
</organism>
<dbReference type="InterPro" id="IPR013783">
    <property type="entry name" value="Ig-like_fold"/>
</dbReference>
<gene>
    <name evidence="2" type="ORF">F1B92_04825</name>
</gene>
<proteinExistence type="predicted"/>
<dbReference type="RefSeq" id="WP_154570766.1">
    <property type="nucleotide sequence ID" value="NZ_VWSJ01000015.1"/>
</dbReference>
<keyword evidence="3" id="KW-1185">Reference proteome</keyword>
<sequence>MKKFYQILYIMILTVLISGCATTKQPILVDSNLPVINDIKTIYSSNSVGLEWTFVKNLEVRGFEIYRAELNSQMQFIARIDDRFATHFLDTNLKPNTTYKYMIKTFSDRAVSNVGTQISVTTTKGIDTVSFAKAIYGLPERVKIIWRPHSNLKVSSYLIERKNPESTKWSKIAEVEGRLSAEYIDKNVKSGQNYDYRILVKTLDGEISEPTQILSATTKELPLGATNLQATIDQPKKIILTWDSPENENFSHYQIYSSRSKFLPFRPLAKSDKNFYEDLINSNGATRYYKVTFVDMDGLESLAQDDGVMGQTLQAPPAPVLGEPLMSGDYIVLNWHTTGNPVDSFVIERSGGGNDKKIYDIKGTSYVDMDVVRGSEYKYRIYGIDKYGISSSGSNQMSIEF</sequence>
<dbReference type="PANTHER" id="PTHR46957">
    <property type="entry name" value="CYTOKINE RECEPTOR"/>
    <property type="match status" value="1"/>
</dbReference>
<comment type="caution">
    <text evidence="2">The sequence shown here is derived from an EMBL/GenBank/DDBJ whole genome shotgun (WGS) entry which is preliminary data.</text>
</comment>
<evidence type="ECO:0000313" key="3">
    <source>
        <dbReference type="Proteomes" id="UP000476338"/>
    </source>
</evidence>
<dbReference type="Proteomes" id="UP000476338">
    <property type="component" value="Unassembled WGS sequence"/>
</dbReference>
<dbReference type="CDD" id="cd00063">
    <property type="entry name" value="FN3"/>
    <property type="match status" value="2"/>
</dbReference>
<dbReference type="Gene3D" id="2.60.40.10">
    <property type="entry name" value="Immunoglobulins"/>
    <property type="match status" value="4"/>
</dbReference>
<evidence type="ECO:0000313" key="2">
    <source>
        <dbReference type="EMBL" id="MSN96496.1"/>
    </source>
</evidence>
<dbReference type="PROSITE" id="PS50853">
    <property type="entry name" value="FN3"/>
    <property type="match status" value="2"/>
</dbReference>
<name>A0A6L5WHW2_9BACT</name>
<evidence type="ECO:0000259" key="1">
    <source>
        <dbReference type="PROSITE" id="PS50853"/>
    </source>
</evidence>
<reference evidence="2 3" key="1">
    <citation type="submission" date="2019-09" db="EMBL/GenBank/DDBJ databases">
        <authorList>
            <person name="Silva M."/>
            <person name="Pereira G."/>
            <person name="Lopes-Da-Costa L."/>
            <person name="Silva E."/>
        </authorList>
    </citation>
    <scope>NUCLEOTIDE SEQUENCE [LARGE SCALE GENOMIC DNA]</scope>
    <source>
        <strain evidence="2 3">FMV-PI01</strain>
    </source>
</reference>
<dbReference type="SMART" id="SM00060">
    <property type="entry name" value="FN3"/>
    <property type="match status" value="3"/>
</dbReference>
<protein>
    <submittedName>
        <fullName evidence="2">Fibronectin type III domain-containing protein</fullName>
    </submittedName>
</protein>
<reference evidence="2 3" key="2">
    <citation type="submission" date="2020-03" db="EMBL/GenBank/DDBJ databases">
        <title>Campylobacter portucalensis sp. nov., a new species of Campylobacter isolated from the reproductive tract of bulls.</title>
        <authorList>
            <person name="Silva M.F."/>
            <person name="Pereira G."/>
            <person name="Carneiro C."/>
            <person name="Hemphill A."/>
            <person name="Mateus L."/>
            <person name="Lopes-Da-Costa L."/>
            <person name="Silva E."/>
        </authorList>
    </citation>
    <scope>NUCLEOTIDE SEQUENCE [LARGE SCALE GENOMIC DNA]</scope>
    <source>
        <strain evidence="2 3">FMV-PI01</strain>
    </source>
</reference>
<dbReference type="GO" id="GO:0016020">
    <property type="term" value="C:membrane"/>
    <property type="evidence" value="ECO:0007669"/>
    <property type="project" value="UniProtKB-SubCell"/>
</dbReference>
<dbReference type="InterPro" id="IPR050713">
    <property type="entry name" value="RTP_Phos/Ushers"/>
</dbReference>
<feature type="domain" description="Fibronectin type-III" evidence="1">
    <location>
        <begin position="128"/>
        <end position="221"/>
    </location>
</feature>
<dbReference type="EMBL" id="VWSJ01000015">
    <property type="protein sequence ID" value="MSN96496.1"/>
    <property type="molecule type" value="Genomic_DNA"/>
</dbReference>
<dbReference type="AlphaFoldDB" id="A0A6L5WHW2"/>
<feature type="domain" description="Fibronectin type-III" evidence="1">
    <location>
        <begin position="34"/>
        <end position="125"/>
    </location>
</feature>
<dbReference type="PROSITE" id="PS51257">
    <property type="entry name" value="PROKAR_LIPOPROTEIN"/>
    <property type="match status" value="1"/>
</dbReference>
<dbReference type="InterPro" id="IPR003961">
    <property type="entry name" value="FN3_dom"/>
</dbReference>
<dbReference type="PANTHER" id="PTHR46957:SF3">
    <property type="entry name" value="CYTOKINE RECEPTOR"/>
    <property type="match status" value="1"/>
</dbReference>
<dbReference type="InterPro" id="IPR036116">
    <property type="entry name" value="FN3_sf"/>
</dbReference>